<evidence type="ECO:0000256" key="3">
    <source>
        <dbReference type="ARBA" id="ARBA00022989"/>
    </source>
</evidence>
<dbReference type="InterPro" id="IPR006029">
    <property type="entry name" value="Neurotrans-gated_channel_TM"/>
</dbReference>
<reference evidence="9 10" key="1">
    <citation type="submission" date="2022-05" db="EMBL/GenBank/DDBJ databases">
        <authorList>
            <consortium name="Genoscope - CEA"/>
            <person name="William W."/>
        </authorList>
    </citation>
    <scope>NUCLEOTIDE SEQUENCE [LARGE SCALE GENOMIC DNA]</scope>
</reference>
<dbReference type="FunFam" id="2.70.170.10:FF:000028">
    <property type="entry name" value="AcetylCholine Receptor"/>
    <property type="match status" value="3"/>
</dbReference>
<dbReference type="InterPro" id="IPR006201">
    <property type="entry name" value="Neur_channel"/>
</dbReference>
<evidence type="ECO:0000256" key="4">
    <source>
        <dbReference type="ARBA" id="ARBA00023136"/>
    </source>
</evidence>
<feature type="domain" description="Neurotransmitter-gated ion-channel ligand-binding" evidence="7">
    <location>
        <begin position="470"/>
        <end position="682"/>
    </location>
</feature>
<evidence type="ECO:0000256" key="6">
    <source>
        <dbReference type="SAM" id="SignalP"/>
    </source>
</evidence>
<feature type="transmembrane region" description="Helical" evidence="5">
    <location>
        <begin position="1159"/>
        <end position="1183"/>
    </location>
</feature>
<dbReference type="CDD" id="cd19051">
    <property type="entry name" value="LGIC_TM_cation"/>
    <property type="match status" value="3"/>
</dbReference>
<dbReference type="PANTHER" id="PTHR18945">
    <property type="entry name" value="NEUROTRANSMITTER GATED ION CHANNEL"/>
    <property type="match status" value="1"/>
</dbReference>
<evidence type="ECO:0000256" key="1">
    <source>
        <dbReference type="ARBA" id="ARBA00004141"/>
    </source>
</evidence>
<feature type="transmembrane region" description="Helical" evidence="5">
    <location>
        <begin position="682"/>
        <end position="702"/>
    </location>
</feature>
<dbReference type="InterPro" id="IPR036719">
    <property type="entry name" value="Neuro-gated_channel_TM_sf"/>
</dbReference>
<dbReference type="Proteomes" id="UP001159428">
    <property type="component" value="Unassembled WGS sequence"/>
</dbReference>
<dbReference type="SUPFAM" id="SSF90112">
    <property type="entry name" value="Neurotransmitter-gated ion-channel transmembrane pore"/>
    <property type="match status" value="3"/>
</dbReference>
<dbReference type="Gene3D" id="1.20.58.390">
    <property type="entry name" value="Neurotransmitter-gated ion-channel transmembrane domain"/>
    <property type="match status" value="3"/>
</dbReference>
<keyword evidence="4 5" id="KW-0472">Membrane</keyword>
<feature type="transmembrane region" description="Helical" evidence="5">
    <location>
        <begin position="853"/>
        <end position="875"/>
    </location>
</feature>
<dbReference type="Gene3D" id="2.70.170.10">
    <property type="entry name" value="Neurotransmitter-gated ion-channel ligand-binding domain"/>
    <property type="match status" value="3"/>
</dbReference>
<feature type="domain" description="Neurotransmitter-gated ion-channel ligand-binding" evidence="7">
    <location>
        <begin position="882"/>
        <end position="1094"/>
    </location>
</feature>
<feature type="transmembrane region" description="Helical" evidence="5">
    <location>
        <begin position="1126"/>
        <end position="1147"/>
    </location>
</feature>
<keyword evidence="10" id="KW-1185">Reference proteome</keyword>
<dbReference type="GO" id="GO:0005230">
    <property type="term" value="F:extracellular ligand-gated monoatomic ion channel activity"/>
    <property type="evidence" value="ECO:0007669"/>
    <property type="project" value="InterPro"/>
</dbReference>
<dbReference type="InterPro" id="IPR036734">
    <property type="entry name" value="Neur_chan_lig-bd_sf"/>
</dbReference>
<feature type="transmembrane region" description="Helical" evidence="5">
    <location>
        <begin position="1098"/>
        <end position="1119"/>
    </location>
</feature>
<feature type="transmembrane region" description="Helical" evidence="5">
    <location>
        <begin position="1265"/>
        <end position="1284"/>
    </location>
</feature>
<dbReference type="GO" id="GO:0004888">
    <property type="term" value="F:transmembrane signaling receptor activity"/>
    <property type="evidence" value="ECO:0007669"/>
    <property type="project" value="InterPro"/>
</dbReference>
<dbReference type="SUPFAM" id="SSF63712">
    <property type="entry name" value="Nicotinic receptor ligand binding domain-like"/>
    <property type="match status" value="3"/>
</dbReference>
<comment type="subcellular location">
    <subcellularLocation>
        <location evidence="1">Membrane</location>
        <topology evidence="1">Multi-pass membrane protein</topology>
    </subcellularLocation>
</comment>
<dbReference type="InterPro" id="IPR038050">
    <property type="entry name" value="Neuro_actylchol_rec"/>
</dbReference>
<feature type="transmembrane region" description="Helical" evidence="5">
    <location>
        <begin position="747"/>
        <end position="771"/>
    </location>
</feature>
<dbReference type="InterPro" id="IPR006202">
    <property type="entry name" value="Neur_chan_lig-bd"/>
</dbReference>
<dbReference type="EMBL" id="CALNXJ010000027">
    <property type="protein sequence ID" value="CAH3132700.1"/>
    <property type="molecule type" value="Genomic_DNA"/>
</dbReference>
<name>A0AAU9X0A7_9CNID</name>
<evidence type="ECO:0000259" key="8">
    <source>
        <dbReference type="Pfam" id="PF02932"/>
    </source>
</evidence>
<keyword evidence="2 5" id="KW-0812">Transmembrane</keyword>
<feature type="signal peptide" evidence="6">
    <location>
        <begin position="1"/>
        <end position="22"/>
    </location>
</feature>
<sequence length="1286" mass="145902">MKLIAALVICLKIISLFEDSVGSTISSWEHRIRADLLRNYDRKVRPVFKGKREAEVLFALRISRLVKVDNKEQVVVLDTWVIQSWKNEFLTWNSSKYGDLQRVHFSPEEIWVPDTALFNNGDDKINLAGGPTKFVTDVSVNNKGKCVWSGPATFKVNCEMKVDEWPFDEQTCELAFGSFSYGKKLLRLKLFKEERRFTNRFVKSGDWEITNITAKISETDHGNCCPYNFSEVVYTLEMKRKYLYYMFYLFTPTVLLTILALSSFLIHVESGERIGFVTTILLAMTVFLLLIPSFLPVTSDGIPILGINLQVTMILIAAVLFANIFVLRVYFKEGTPPNWMEKLCSFKKGSRLRRIHLPQPGSTYPLALKSSMTTGIEASECTRTPAFAQPLEVQEFTWRRVSARMDLVFFVLFIVASSIAYALTFKSPVCVKRTESYYNCLSCGLSANKTALFACLDLVSLGTTNSSWEHHIREDLLENYDRKVRPVLKGKKVVEVSFALRVSRLVKVDNQEQLVVLDTWVIQNWNNEFLTWNASQYDDVDRVHFDPSEIWVPDLALFNNGDDRINLAGGTSKFVTDVAVDSKGRCVWSGPATFKVNCEMRINDWPFDEQTCQLAFGSYTYGKNLLKIRLFKDNRQFSTRFVRNGDWDITNITPSINETDHGNCCPFKFSEVVYTLTMKRKYLYYMFYVFIPSVLLTILALSSFLIHVESGERIGFVTTILLAMTVFLLFIPSFLPVTSEGLPVLGVNLQATMILIAVILFANIFVLRVYFLEGTPPTWVEKFCNFFSLKKGPEVRSLTSSRPSSVYPSAAKSLATTAGIELNDFSRGSSPLVKPSLVPEFTWRRVSMKLDQVFFVVFIIISSITYALCFCVLGSSNASLEHQIRSALLNNYDMNVRPVIGKKAVEVAFGMKISRLVKVDTKEQIVILDTWVIQRWKNEFLVWDSKAFGDVERVQFLPSEIWVPDISLYNNGDDSTTLAGGRGKFVTEVSVDNKGNCVWSGPATFKANCDLQIISWPFDNQTCELGFGSYTYGDDRLNIKLFVDTSGEFTSRFVTSGDWSIMNITKRITKTSHGDCCPFDFSEVVYSLEMSRKPLFHVFYLTIPSTLLLTLTLTSFFIPVESGERIGFVTTMLLAMTVFLLLIPSFLPETSDGVPILGISLQATSIIIALVLFGNIFVLKVFFTNGTPPQWVRNLCLCWRRKGKVSKRVDVNGSDEYPVPSVKSPPSLNAIELSTTSTRATTSHGWEEKEEQITWQKVSTKLDHFFFTFFVIISAITLCTVYLVNQ</sequence>
<evidence type="ECO:0000313" key="9">
    <source>
        <dbReference type="EMBL" id="CAH3132700.1"/>
    </source>
</evidence>
<feature type="transmembrane region" description="Helical" evidence="5">
    <location>
        <begin position="407"/>
        <end position="425"/>
    </location>
</feature>
<dbReference type="GO" id="GO:0016020">
    <property type="term" value="C:membrane"/>
    <property type="evidence" value="ECO:0007669"/>
    <property type="project" value="UniProtKB-SubCell"/>
</dbReference>
<feature type="domain" description="Neurotransmitter-gated ion-channel transmembrane" evidence="8">
    <location>
        <begin position="250"/>
        <end position="343"/>
    </location>
</feature>
<feature type="transmembrane region" description="Helical" evidence="5">
    <location>
        <begin position="274"/>
        <end position="295"/>
    </location>
</feature>
<comment type="caution">
    <text evidence="9">The sequence shown here is derived from an EMBL/GenBank/DDBJ whole genome shotgun (WGS) entry which is preliminary data.</text>
</comment>
<dbReference type="Pfam" id="PF02931">
    <property type="entry name" value="Neur_chan_LBD"/>
    <property type="match status" value="3"/>
</dbReference>
<feature type="chain" id="PRO_5043617171" evidence="6">
    <location>
        <begin position="23"/>
        <end position="1286"/>
    </location>
</feature>
<feature type="domain" description="Neurotransmitter-gated ion-channel transmembrane" evidence="8">
    <location>
        <begin position="1102"/>
        <end position="1204"/>
    </location>
</feature>
<keyword evidence="3 5" id="KW-1133">Transmembrane helix</keyword>
<feature type="domain" description="Neurotransmitter-gated ion-channel transmembrane" evidence="8">
    <location>
        <begin position="690"/>
        <end position="782"/>
    </location>
</feature>
<organism evidence="9 10">
    <name type="scientific">Pocillopora meandrina</name>
    <dbReference type="NCBI Taxonomy" id="46732"/>
    <lineage>
        <taxon>Eukaryota</taxon>
        <taxon>Metazoa</taxon>
        <taxon>Cnidaria</taxon>
        <taxon>Anthozoa</taxon>
        <taxon>Hexacorallia</taxon>
        <taxon>Scleractinia</taxon>
        <taxon>Astrocoeniina</taxon>
        <taxon>Pocilloporidae</taxon>
        <taxon>Pocillopora</taxon>
    </lineage>
</organism>
<proteinExistence type="predicted"/>
<evidence type="ECO:0000256" key="5">
    <source>
        <dbReference type="SAM" id="Phobius"/>
    </source>
</evidence>
<evidence type="ECO:0000256" key="2">
    <source>
        <dbReference type="ARBA" id="ARBA00022692"/>
    </source>
</evidence>
<protein>
    <submittedName>
        <fullName evidence="9">Uncharacterized protein</fullName>
    </submittedName>
</protein>
<accession>A0AAU9X0A7</accession>
<gene>
    <name evidence="9" type="ORF">PMEA_00015189</name>
</gene>
<feature type="transmembrane region" description="Helical" evidence="5">
    <location>
        <begin position="307"/>
        <end position="331"/>
    </location>
</feature>
<dbReference type="PRINTS" id="PR00252">
    <property type="entry name" value="NRIONCHANNEL"/>
</dbReference>
<dbReference type="Pfam" id="PF02932">
    <property type="entry name" value="Neur_chan_memb"/>
    <property type="match status" value="3"/>
</dbReference>
<feature type="domain" description="Neurotransmitter-gated ion-channel ligand-binding" evidence="7">
    <location>
        <begin position="30"/>
        <end position="242"/>
    </location>
</feature>
<dbReference type="CDD" id="cd18997">
    <property type="entry name" value="LGIC_ECD_nAChR"/>
    <property type="match status" value="1"/>
</dbReference>
<keyword evidence="6" id="KW-0732">Signal</keyword>
<feature type="transmembrane region" description="Helical" evidence="5">
    <location>
        <begin position="714"/>
        <end position="735"/>
    </location>
</feature>
<evidence type="ECO:0000259" key="7">
    <source>
        <dbReference type="Pfam" id="PF02931"/>
    </source>
</evidence>
<evidence type="ECO:0000313" key="10">
    <source>
        <dbReference type="Proteomes" id="UP001159428"/>
    </source>
</evidence>
<feature type="transmembrane region" description="Helical" evidence="5">
    <location>
        <begin position="242"/>
        <end position="262"/>
    </location>
</feature>